<sequence>MKAGRRGAPVQWSYMSAEFGRWWSFGGERRVKTQPNLGRTYNDGARVSFPLLRTLSCCLSPQGWLPGESPRQSVTLSGGWSGASLLPDLCVGVVNCG</sequence>
<evidence type="ECO:0000313" key="1">
    <source>
        <dbReference type="EnsemblPlants" id="ORUFI02G10320.1"/>
    </source>
</evidence>
<dbReference type="EnsemblPlants" id="ORUFI02G10320.1">
    <property type="protein sequence ID" value="ORUFI02G10320.1"/>
    <property type="gene ID" value="ORUFI02G10320"/>
</dbReference>
<proteinExistence type="predicted"/>
<accession>A0A0E0NCB2</accession>
<reference evidence="1" key="2">
    <citation type="submission" date="2015-06" db="UniProtKB">
        <authorList>
            <consortium name="EnsemblPlants"/>
        </authorList>
    </citation>
    <scope>IDENTIFICATION</scope>
</reference>
<dbReference type="Proteomes" id="UP000008022">
    <property type="component" value="Unassembled WGS sequence"/>
</dbReference>
<reference evidence="2" key="1">
    <citation type="submission" date="2013-06" db="EMBL/GenBank/DDBJ databases">
        <authorList>
            <person name="Zhao Q."/>
        </authorList>
    </citation>
    <scope>NUCLEOTIDE SEQUENCE</scope>
    <source>
        <strain evidence="2">cv. W1943</strain>
    </source>
</reference>
<protein>
    <submittedName>
        <fullName evidence="1">Uncharacterized protein</fullName>
    </submittedName>
</protein>
<name>A0A0E0NCB2_ORYRU</name>
<evidence type="ECO:0000313" key="2">
    <source>
        <dbReference type="Proteomes" id="UP000008022"/>
    </source>
</evidence>
<dbReference type="Gramene" id="ORUFI02G10320.1">
    <property type="protein sequence ID" value="ORUFI02G10320.1"/>
    <property type="gene ID" value="ORUFI02G10320"/>
</dbReference>
<dbReference type="HOGENOM" id="CLU_183288_0_0_1"/>
<dbReference type="AlphaFoldDB" id="A0A0E0NCB2"/>
<keyword evidence="2" id="KW-1185">Reference proteome</keyword>
<organism evidence="1 2">
    <name type="scientific">Oryza rufipogon</name>
    <name type="common">Brownbeard rice</name>
    <name type="synonym">Asian wild rice</name>
    <dbReference type="NCBI Taxonomy" id="4529"/>
    <lineage>
        <taxon>Eukaryota</taxon>
        <taxon>Viridiplantae</taxon>
        <taxon>Streptophyta</taxon>
        <taxon>Embryophyta</taxon>
        <taxon>Tracheophyta</taxon>
        <taxon>Spermatophyta</taxon>
        <taxon>Magnoliopsida</taxon>
        <taxon>Liliopsida</taxon>
        <taxon>Poales</taxon>
        <taxon>Poaceae</taxon>
        <taxon>BOP clade</taxon>
        <taxon>Oryzoideae</taxon>
        <taxon>Oryzeae</taxon>
        <taxon>Oryzinae</taxon>
        <taxon>Oryza</taxon>
    </lineage>
</organism>